<organism evidence="2 3">
    <name type="scientific">Dendrobium thyrsiflorum</name>
    <name type="common">Pinecone-like raceme dendrobium</name>
    <name type="synonym">Orchid</name>
    <dbReference type="NCBI Taxonomy" id="117978"/>
    <lineage>
        <taxon>Eukaryota</taxon>
        <taxon>Viridiplantae</taxon>
        <taxon>Streptophyta</taxon>
        <taxon>Embryophyta</taxon>
        <taxon>Tracheophyta</taxon>
        <taxon>Spermatophyta</taxon>
        <taxon>Magnoliopsida</taxon>
        <taxon>Liliopsida</taxon>
        <taxon>Asparagales</taxon>
        <taxon>Orchidaceae</taxon>
        <taxon>Epidendroideae</taxon>
        <taxon>Malaxideae</taxon>
        <taxon>Dendrobiinae</taxon>
        <taxon>Dendrobium</taxon>
    </lineage>
</organism>
<keyword evidence="3" id="KW-1185">Reference proteome</keyword>
<dbReference type="Proteomes" id="UP001552299">
    <property type="component" value="Unassembled WGS sequence"/>
</dbReference>
<reference evidence="2 3" key="1">
    <citation type="journal article" date="2024" name="Plant Biotechnol. J.">
        <title>Dendrobium thyrsiflorum genome and its molecular insights into genes involved in important horticultural traits.</title>
        <authorList>
            <person name="Chen B."/>
            <person name="Wang J.Y."/>
            <person name="Zheng P.J."/>
            <person name="Li K.L."/>
            <person name="Liang Y.M."/>
            <person name="Chen X.F."/>
            <person name="Zhang C."/>
            <person name="Zhao X."/>
            <person name="He X."/>
            <person name="Zhang G.Q."/>
            <person name="Liu Z.J."/>
            <person name="Xu Q."/>
        </authorList>
    </citation>
    <scope>NUCLEOTIDE SEQUENCE [LARGE SCALE GENOMIC DNA]</scope>
    <source>
        <strain evidence="2">GZMU011</strain>
    </source>
</reference>
<comment type="caution">
    <text evidence="2">The sequence shown here is derived from an EMBL/GenBank/DDBJ whole genome shotgun (WGS) entry which is preliminary data.</text>
</comment>
<dbReference type="EMBL" id="JANQDX010000013">
    <property type="protein sequence ID" value="KAL0912931.1"/>
    <property type="molecule type" value="Genomic_DNA"/>
</dbReference>
<feature type="region of interest" description="Disordered" evidence="1">
    <location>
        <begin position="185"/>
        <end position="205"/>
    </location>
</feature>
<proteinExistence type="predicted"/>
<name>A0ABD0UK20_DENTH</name>
<dbReference type="AlphaFoldDB" id="A0ABD0UK20"/>
<gene>
    <name evidence="2" type="ORF">M5K25_016353</name>
</gene>
<evidence type="ECO:0000313" key="3">
    <source>
        <dbReference type="Proteomes" id="UP001552299"/>
    </source>
</evidence>
<accession>A0ABD0UK20</accession>
<sequence>MGSLAVHPLRCFRTCFPSMIFSRRELRISLVSSSSSKLRIHPVWLNGRGALLQDRPRASSEDCRVQKNPFVPDAIGSCCGLAVQFILVLVLQDCGKHKLLRGTVEDPLNILECPRTCTIIFAARAAAVSAHGIESEGSVRRPYSTEAIIPPTAKRIVTSGRISVVIANTTSLSIGLSTPGKYNAEASSSGGRLIRRQRRKKNAEFRAQQQLPIHPSNLPAQEPEVNVPIRNKFTDLRWVKRNSSTGELK</sequence>
<evidence type="ECO:0000256" key="1">
    <source>
        <dbReference type="SAM" id="MobiDB-lite"/>
    </source>
</evidence>
<protein>
    <submittedName>
        <fullName evidence="2">Uncharacterized protein</fullName>
    </submittedName>
</protein>
<evidence type="ECO:0000313" key="2">
    <source>
        <dbReference type="EMBL" id="KAL0912931.1"/>
    </source>
</evidence>